<dbReference type="AlphaFoldDB" id="A0A7S2UKQ9"/>
<feature type="transmembrane region" description="Helical" evidence="1">
    <location>
        <begin position="12"/>
        <end position="36"/>
    </location>
</feature>
<reference evidence="2" key="1">
    <citation type="submission" date="2021-01" db="EMBL/GenBank/DDBJ databases">
        <authorList>
            <person name="Corre E."/>
            <person name="Pelletier E."/>
            <person name="Niang G."/>
            <person name="Scheremetjew M."/>
            <person name="Finn R."/>
            <person name="Kale V."/>
            <person name="Holt S."/>
            <person name="Cochrane G."/>
            <person name="Meng A."/>
            <person name="Brown T."/>
            <person name="Cohen L."/>
        </authorList>
    </citation>
    <scope>NUCLEOTIDE SEQUENCE</scope>
    <source>
        <strain evidence="2">CCMP2084</strain>
    </source>
</reference>
<gene>
    <name evidence="2" type="ORF">ASEP1449_LOCUS12764</name>
</gene>
<protein>
    <submittedName>
        <fullName evidence="2">Uncharacterized protein</fullName>
    </submittedName>
</protein>
<keyword evidence="1" id="KW-0812">Transmembrane</keyword>
<keyword evidence="1" id="KW-0472">Membrane</keyword>
<proteinExistence type="predicted"/>
<dbReference type="EMBL" id="HBHQ01019022">
    <property type="protein sequence ID" value="CAD9820931.1"/>
    <property type="molecule type" value="Transcribed_RNA"/>
</dbReference>
<evidence type="ECO:0000313" key="2">
    <source>
        <dbReference type="EMBL" id="CAD9820931.1"/>
    </source>
</evidence>
<sequence>MCGDVGTTSRLCLFYSVCGAIFTGWVGIMIGAQPFFIAGIDNPDEAQASAFGAMGMFAFAIVASMGGIWYDGQSKIEEIETPEGYQLNSGGMTEYGTSRYD</sequence>
<feature type="transmembrane region" description="Helical" evidence="1">
    <location>
        <begin position="48"/>
        <end position="70"/>
    </location>
</feature>
<name>A0A7S2UKQ9_9STRA</name>
<accession>A0A7S2UKQ9</accession>
<evidence type="ECO:0000256" key="1">
    <source>
        <dbReference type="SAM" id="Phobius"/>
    </source>
</evidence>
<organism evidence="2">
    <name type="scientific">Attheya septentrionalis</name>
    <dbReference type="NCBI Taxonomy" id="420275"/>
    <lineage>
        <taxon>Eukaryota</taxon>
        <taxon>Sar</taxon>
        <taxon>Stramenopiles</taxon>
        <taxon>Ochrophyta</taxon>
        <taxon>Bacillariophyta</taxon>
        <taxon>Coscinodiscophyceae</taxon>
        <taxon>Chaetocerotophycidae</taxon>
        <taxon>Chaetocerotales</taxon>
        <taxon>Attheyaceae</taxon>
        <taxon>Attheya</taxon>
    </lineage>
</organism>
<keyword evidence="1" id="KW-1133">Transmembrane helix</keyword>